<evidence type="ECO:0000313" key="3">
    <source>
        <dbReference type="Proteomes" id="UP000266272"/>
    </source>
</evidence>
<feature type="compositionally biased region" description="Polar residues" evidence="1">
    <location>
        <begin position="42"/>
        <end position="52"/>
    </location>
</feature>
<feature type="region of interest" description="Disordered" evidence="1">
    <location>
        <begin position="31"/>
        <end position="71"/>
    </location>
</feature>
<comment type="caution">
    <text evidence="2">The sequence shown here is derived from an EMBL/GenBank/DDBJ whole genome shotgun (WGS) entry which is preliminary data.</text>
</comment>
<organism evidence="2 3">
    <name type="scientific">Trichoderma arundinaceum</name>
    <dbReference type="NCBI Taxonomy" id="490622"/>
    <lineage>
        <taxon>Eukaryota</taxon>
        <taxon>Fungi</taxon>
        <taxon>Dikarya</taxon>
        <taxon>Ascomycota</taxon>
        <taxon>Pezizomycotina</taxon>
        <taxon>Sordariomycetes</taxon>
        <taxon>Hypocreomycetidae</taxon>
        <taxon>Hypocreales</taxon>
        <taxon>Hypocreaceae</taxon>
        <taxon>Trichoderma</taxon>
    </lineage>
</organism>
<protein>
    <submittedName>
        <fullName evidence="2">Uncharacterized protein</fullName>
    </submittedName>
</protein>
<evidence type="ECO:0000313" key="2">
    <source>
        <dbReference type="EMBL" id="RFU77801.1"/>
    </source>
</evidence>
<feature type="compositionally biased region" description="Low complexity" evidence="1">
    <location>
        <begin position="31"/>
        <end position="40"/>
    </location>
</feature>
<dbReference type="AlphaFoldDB" id="A0A395NPC9"/>
<dbReference type="EMBL" id="PXOA01000251">
    <property type="protein sequence ID" value="RFU77801.1"/>
    <property type="molecule type" value="Genomic_DNA"/>
</dbReference>
<proteinExistence type="predicted"/>
<accession>A0A395NPC9</accession>
<sequence length="136" mass="14152">MPVALGAPTEEDQTVVSGGLSLLCPPIQSSSIAPPSAPRSCKNLSRQGQHVTLRSARPGAEPATGLAGTIALGQPPLAPAQVISRSTEHHRLETHQYPKALTEHLALACTALCTVVGPPASRPWLMATAALLRQPF</sequence>
<keyword evidence="3" id="KW-1185">Reference proteome</keyword>
<reference evidence="2 3" key="1">
    <citation type="journal article" date="2018" name="PLoS Pathog.">
        <title>Evolution of structural diversity of trichothecenes, a family of toxins produced by plant pathogenic and entomopathogenic fungi.</title>
        <authorList>
            <person name="Proctor R.H."/>
            <person name="McCormick S.P."/>
            <person name="Kim H.S."/>
            <person name="Cardoza R.E."/>
            <person name="Stanley A.M."/>
            <person name="Lindo L."/>
            <person name="Kelly A."/>
            <person name="Brown D.W."/>
            <person name="Lee T."/>
            <person name="Vaughan M.M."/>
            <person name="Alexander N.J."/>
            <person name="Busman M."/>
            <person name="Gutierrez S."/>
        </authorList>
    </citation>
    <scope>NUCLEOTIDE SEQUENCE [LARGE SCALE GENOMIC DNA]</scope>
    <source>
        <strain evidence="2 3">IBT 40837</strain>
    </source>
</reference>
<evidence type="ECO:0000256" key="1">
    <source>
        <dbReference type="SAM" id="MobiDB-lite"/>
    </source>
</evidence>
<name>A0A395NPC9_TRIAR</name>
<dbReference type="Proteomes" id="UP000266272">
    <property type="component" value="Unassembled WGS sequence"/>
</dbReference>
<gene>
    <name evidence="2" type="ORF">TARUN_4424</name>
</gene>